<evidence type="ECO:0000313" key="1">
    <source>
        <dbReference type="EMBL" id="KNC70985.1"/>
    </source>
</evidence>
<dbReference type="InterPro" id="IPR013958">
    <property type="entry name" value="DASH_Dad1"/>
</dbReference>
<keyword evidence="2" id="KW-1185">Reference proteome</keyword>
<gene>
    <name evidence="1" type="ORF">SARC_16483</name>
</gene>
<organism evidence="1 2">
    <name type="scientific">Sphaeroforma arctica JP610</name>
    <dbReference type="NCBI Taxonomy" id="667725"/>
    <lineage>
        <taxon>Eukaryota</taxon>
        <taxon>Ichthyosporea</taxon>
        <taxon>Ichthyophonida</taxon>
        <taxon>Sphaeroforma</taxon>
    </lineage>
</organism>
<dbReference type="Pfam" id="PF08649">
    <property type="entry name" value="DASH_Dad1"/>
    <property type="match status" value="1"/>
</dbReference>
<dbReference type="GeneID" id="25916987"/>
<sequence>GLEDVAANMIVLNDNMESLLVVGQSFETIGKVWGEFHQVVTKDEDKENNSYRSN</sequence>
<feature type="non-terminal residue" evidence="1">
    <location>
        <position position="1"/>
    </location>
</feature>
<dbReference type="AlphaFoldDB" id="A0A0L0F2N4"/>
<dbReference type="EMBL" id="KQ249777">
    <property type="protein sequence ID" value="KNC70985.1"/>
    <property type="molecule type" value="Genomic_DNA"/>
</dbReference>
<proteinExistence type="predicted"/>
<dbReference type="RefSeq" id="XP_014144887.1">
    <property type="nucleotide sequence ID" value="XM_014289412.1"/>
</dbReference>
<dbReference type="Proteomes" id="UP000054560">
    <property type="component" value="Unassembled WGS sequence"/>
</dbReference>
<reference evidence="1 2" key="1">
    <citation type="submission" date="2011-02" db="EMBL/GenBank/DDBJ databases">
        <title>The Genome Sequence of Sphaeroforma arctica JP610.</title>
        <authorList>
            <consortium name="The Broad Institute Genome Sequencing Platform"/>
            <person name="Russ C."/>
            <person name="Cuomo C."/>
            <person name="Young S.K."/>
            <person name="Zeng Q."/>
            <person name="Gargeya S."/>
            <person name="Alvarado L."/>
            <person name="Berlin A."/>
            <person name="Chapman S.B."/>
            <person name="Chen Z."/>
            <person name="Freedman E."/>
            <person name="Gellesch M."/>
            <person name="Goldberg J."/>
            <person name="Griggs A."/>
            <person name="Gujja S."/>
            <person name="Heilman E."/>
            <person name="Heiman D."/>
            <person name="Howarth C."/>
            <person name="Mehta T."/>
            <person name="Neiman D."/>
            <person name="Pearson M."/>
            <person name="Roberts A."/>
            <person name="Saif S."/>
            <person name="Shea T."/>
            <person name="Shenoy N."/>
            <person name="Sisk P."/>
            <person name="Stolte C."/>
            <person name="Sykes S."/>
            <person name="White J."/>
            <person name="Yandava C."/>
            <person name="Burger G."/>
            <person name="Gray M.W."/>
            <person name="Holland P.W.H."/>
            <person name="King N."/>
            <person name="Lang F.B.F."/>
            <person name="Roger A.J."/>
            <person name="Ruiz-Trillo I."/>
            <person name="Haas B."/>
            <person name="Nusbaum C."/>
            <person name="Birren B."/>
        </authorList>
    </citation>
    <scope>NUCLEOTIDE SEQUENCE [LARGE SCALE GENOMIC DNA]</scope>
    <source>
        <strain evidence="1 2">JP610</strain>
    </source>
</reference>
<evidence type="ECO:0000313" key="2">
    <source>
        <dbReference type="Proteomes" id="UP000054560"/>
    </source>
</evidence>
<accession>A0A0L0F2N4</accession>
<protein>
    <submittedName>
        <fullName evidence="1">Uncharacterized protein</fullName>
    </submittedName>
</protein>
<dbReference type="GO" id="GO:0042729">
    <property type="term" value="C:DASH complex"/>
    <property type="evidence" value="ECO:0007669"/>
    <property type="project" value="InterPro"/>
</dbReference>
<dbReference type="OrthoDB" id="5566853at2759"/>
<name>A0A0L0F2N4_9EUKA</name>
<dbReference type="GO" id="GO:0072686">
    <property type="term" value="C:mitotic spindle"/>
    <property type="evidence" value="ECO:0007669"/>
    <property type="project" value="InterPro"/>
</dbReference>